<evidence type="ECO:0000259" key="1">
    <source>
        <dbReference type="Pfam" id="PF03167"/>
    </source>
</evidence>
<reference evidence="2 3" key="1">
    <citation type="submission" date="2016-10" db="EMBL/GenBank/DDBJ databases">
        <authorList>
            <person name="Marach S."/>
            <person name="Prathuangwong S."/>
            <person name="Takikawa Y."/>
            <person name="Dohra H."/>
        </authorList>
    </citation>
    <scope>NUCLEOTIDE SEQUENCE [LARGE SCALE GENOMIC DNA]</scope>
    <source>
        <strain evidence="2 3">K2</strain>
    </source>
</reference>
<comment type="caution">
    <text evidence="2">The sequence shown here is derived from an EMBL/GenBank/DDBJ whole genome shotgun (WGS) entry which is preliminary data.</text>
</comment>
<dbReference type="AlphaFoldDB" id="A0AAP7TCZ0"/>
<dbReference type="EMBL" id="MOEA01000001">
    <property type="protein sequence ID" value="OIK22661.1"/>
    <property type="molecule type" value="Genomic_DNA"/>
</dbReference>
<dbReference type="Pfam" id="PF03167">
    <property type="entry name" value="UDG"/>
    <property type="match status" value="1"/>
</dbReference>
<dbReference type="InterPro" id="IPR005122">
    <property type="entry name" value="Uracil-DNA_glycosylase-like"/>
</dbReference>
<dbReference type="InterPro" id="IPR036895">
    <property type="entry name" value="Uracil-DNA_glycosylase-like_sf"/>
</dbReference>
<accession>A0AAP7TCZ0</accession>
<proteinExistence type="predicted"/>
<dbReference type="Proteomes" id="UP000180036">
    <property type="component" value="Unassembled WGS sequence"/>
</dbReference>
<feature type="domain" description="Uracil-DNA glycosylase-like" evidence="1">
    <location>
        <begin position="114"/>
        <end position="207"/>
    </location>
</feature>
<sequence length="226" mass="26325">MNLLIDKLIKELKAYNTKNKSVFNPWTDFDSNCDFSSSAPKIRENNIKEYLNFLKNRRKVKLIIVAEAMGYKGGKFTGIPLTSERLLLNKHKYVKVRGYIKNNFHQTSIKSNGFSEPTSTILWDLINSNNINIDEFLLWNIFPFHPYKRNNKCSNRTPLSSEIEDGGYYLKLILKIWPQVSIIGIGKKSQSYLTRHRIEHHQVTHPANGRKAQFILDFQNVLHTIL</sequence>
<dbReference type="Gene3D" id="3.40.470.10">
    <property type="entry name" value="Uracil-DNA glycosylase-like domain"/>
    <property type="match status" value="1"/>
</dbReference>
<evidence type="ECO:0000313" key="3">
    <source>
        <dbReference type="Proteomes" id="UP000180036"/>
    </source>
</evidence>
<organism evidence="2 3">
    <name type="scientific">Bacillus amyloliquefaciens</name>
    <name type="common">Bacillus velezensis</name>
    <dbReference type="NCBI Taxonomy" id="1390"/>
    <lineage>
        <taxon>Bacteria</taxon>
        <taxon>Bacillati</taxon>
        <taxon>Bacillota</taxon>
        <taxon>Bacilli</taxon>
        <taxon>Bacillales</taxon>
        <taxon>Bacillaceae</taxon>
        <taxon>Bacillus</taxon>
        <taxon>Bacillus amyloliquefaciens group</taxon>
    </lineage>
</organism>
<name>A0AAP7TCZ0_BACAM</name>
<dbReference type="SUPFAM" id="SSF52141">
    <property type="entry name" value="Uracil-DNA glycosylase-like"/>
    <property type="match status" value="1"/>
</dbReference>
<protein>
    <recommendedName>
        <fullName evidence="1">Uracil-DNA glycosylase-like domain-containing protein</fullName>
    </recommendedName>
</protein>
<dbReference type="CDD" id="cd10035">
    <property type="entry name" value="UDG_like"/>
    <property type="match status" value="1"/>
</dbReference>
<evidence type="ECO:0000313" key="2">
    <source>
        <dbReference type="EMBL" id="OIK22661.1"/>
    </source>
</evidence>
<gene>
    <name evidence="2" type="ORF">BKP66_03550</name>
</gene>
<dbReference type="RefSeq" id="WP_071347035.1">
    <property type="nucleotide sequence ID" value="NZ_MOEA01000001.1"/>
</dbReference>